<dbReference type="InterPro" id="IPR000222">
    <property type="entry name" value="PP2C_BS"/>
</dbReference>
<protein>
    <recommendedName>
        <fullName evidence="4">protein-serine/threonine phosphatase</fullName>
        <ecNumber evidence="4">3.1.3.16</ecNumber>
    </recommendedName>
</protein>
<dbReference type="PANTHER" id="PTHR24353:SF139">
    <property type="match status" value="1"/>
</dbReference>
<dbReference type="GO" id="GO:0004722">
    <property type="term" value="F:protein serine/threonine phosphatase activity"/>
    <property type="evidence" value="ECO:0007669"/>
    <property type="project" value="UniProtKB-EC"/>
</dbReference>
<dbReference type="EC" id="3.1.3.16" evidence="4"/>
<feature type="domain" description="Cyclic nucleotide-binding" evidence="20">
    <location>
        <begin position="572"/>
        <end position="692"/>
    </location>
</feature>
<feature type="compositionally biased region" description="Polar residues" evidence="18">
    <location>
        <begin position="19"/>
        <end position="32"/>
    </location>
</feature>
<keyword evidence="7" id="KW-0479">Metal-binding</keyword>
<evidence type="ECO:0000256" key="13">
    <source>
        <dbReference type="ARBA" id="ARBA00022912"/>
    </source>
</evidence>
<feature type="compositionally biased region" description="Acidic residues" evidence="18">
    <location>
        <begin position="400"/>
        <end position="413"/>
    </location>
</feature>
<dbReference type="PROSITE" id="PS51746">
    <property type="entry name" value="PPM_2"/>
    <property type="match status" value="1"/>
</dbReference>
<feature type="region of interest" description="Disordered" evidence="18">
    <location>
        <begin position="393"/>
        <end position="413"/>
    </location>
</feature>
<accession>A0A6U4GZ25</accession>
<comment type="catalytic activity">
    <reaction evidence="15">
        <text>O-phospho-L-seryl-[protein] + H2O = L-seryl-[protein] + phosphate</text>
        <dbReference type="Rhea" id="RHEA:20629"/>
        <dbReference type="Rhea" id="RHEA-COMP:9863"/>
        <dbReference type="Rhea" id="RHEA-COMP:11604"/>
        <dbReference type="ChEBI" id="CHEBI:15377"/>
        <dbReference type="ChEBI" id="CHEBI:29999"/>
        <dbReference type="ChEBI" id="CHEBI:43474"/>
        <dbReference type="ChEBI" id="CHEBI:83421"/>
        <dbReference type="EC" id="3.1.3.16"/>
    </reaction>
</comment>
<keyword evidence="13 17" id="KW-0904">Protein phosphatase</keyword>
<keyword evidence="8" id="KW-0547">Nucleotide-binding</keyword>
<gene>
    <name evidence="22" type="ORF">PPAR1163_LOCUS16594</name>
    <name evidence="23" type="ORF">PPAR1163_LOCUS16595</name>
</gene>
<reference evidence="22" key="1">
    <citation type="submission" date="2021-01" db="EMBL/GenBank/DDBJ databases">
        <authorList>
            <person name="Corre E."/>
            <person name="Pelletier E."/>
            <person name="Niang G."/>
            <person name="Scheremetjew M."/>
            <person name="Finn R."/>
            <person name="Kale V."/>
            <person name="Holt S."/>
            <person name="Cochrane G."/>
            <person name="Meng A."/>
            <person name="Brown T."/>
            <person name="Cohen L."/>
        </authorList>
    </citation>
    <scope>NUCLEOTIDE SEQUENCE</scope>
    <source>
        <strain evidence="22">CCMP2877</strain>
    </source>
</reference>
<proteinExistence type="inferred from homology"/>
<evidence type="ECO:0000259" key="19">
    <source>
        <dbReference type="PROSITE" id="PS50011"/>
    </source>
</evidence>
<dbReference type="Gene3D" id="3.60.40.10">
    <property type="entry name" value="PPM-type phosphatase domain"/>
    <property type="match status" value="1"/>
</dbReference>
<keyword evidence="14" id="KW-0464">Manganese</keyword>
<dbReference type="InterPro" id="IPR011009">
    <property type="entry name" value="Kinase-like_dom_sf"/>
</dbReference>
<evidence type="ECO:0000256" key="6">
    <source>
        <dbReference type="ARBA" id="ARBA00022679"/>
    </source>
</evidence>
<keyword evidence="11" id="KW-0067">ATP-binding</keyword>
<dbReference type="AlphaFoldDB" id="A0A6U4GZ25"/>
<sequence length="1019" mass="113094">MGCLQSKDEANPQGGSAVGLTQSRKAQKQNGPLSRDEINARLTTCESTESFRIGNCNIRFAFRSQRGYYPDQPDKENQDAFIAIPHFMGDDNLALFGVFDGHGREGHLCARFVAEKVPYNLTKFLSRKMGFAKALHETMKLTNQELHSDDGIDDQLSGTTAIVMLIHGNLCYVANVGDSRAIVAQTTGEDDQNGRVIAKALSSDQTPYRRDECQRVKACGARVMSMDQIEGHVPMHENWGDINLGEDLDEGGDPPRVWSPFGDYPGTAFTRSLGDSLAEELGVFAEPEILTREIHPHDKFMVIASDGIFEFLTNQSVADMVRDIPDPLAACEACVEESYNLWLRYEVRTDDITMISLYMEMDEGFQPTRASVRLDEVQIGGVRPVRRVMSREKKKVISTTDEDEDAQEGDGDDEDVLDMEALAVPKTDEERARIRDAVHQNFLFKHLTDEQLEQVINVMAKVPVVQGAVVIRQNERGDKFYIADEGIYEVRVTSSPAEALAAQGTPVHTYVATETSHPGFGELALMYSHPRAASVVAKTEGLLWALNRKVFRHVVLRRNRKALIKTLSNVEVLQSLTLQQLQRLCDIMQENTFTSGTKIVKQGEVGNEMYIVSSGTAVCQIKDSFGRRKDVLELKDNMYFGERALLTEEPRAADVVATSDIRVLTISKELFEEVLGPLQNIIDADRERRERRAVQRDSKPPLQEMALSGSVTYEGGATDIGEWVSGATPDGEPVTLRILNKASVEAHGQAKALECSALVSRELQDEADVGADQVEAIRKEGGVCLPAFTYKDENRVYMLYKREIAASIHDVLDGDIAPPAGHVLYIAQCIARALVALHNADAIYRSFSLDHVFIDATGHVCLADYGFSKWLAGAEQAFTICGTAEYLAPEQVKQAGYDDSVDWWALGCFVYEILHGRSPFVGGSELAIYSNITSHVKGAVRIDPSVSTELKALIQGLLDPNPVDRAAFAKENLLRGSVPETSPFLEWAAEKYRGLREQRYDDELSVFPYTGEGNWFSEF</sequence>
<evidence type="ECO:0000256" key="5">
    <source>
        <dbReference type="ARBA" id="ARBA00022527"/>
    </source>
</evidence>
<keyword evidence="9" id="KW-0418">Kinase</keyword>
<keyword evidence="12" id="KW-0460">Magnesium</keyword>
<evidence type="ECO:0000259" key="20">
    <source>
        <dbReference type="PROSITE" id="PS50042"/>
    </source>
</evidence>
<evidence type="ECO:0000256" key="9">
    <source>
        <dbReference type="ARBA" id="ARBA00022777"/>
    </source>
</evidence>
<organism evidence="22">
    <name type="scientific">Phaeomonas parva</name>
    <dbReference type="NCBI Taxonomy" id="124430"/>
    <lineage>
        <taxon>Eukaryota</taxon>
        <taxon>Sar</taxon>
        <taxon>Stramenopiles</taxon>
        <taxon>Ochrophyta</taxon>
        <taxon>Pinguiophyceae</taxon>
        <taxon>Pinguiochrysidales</taxon>
        <taxon>Pinguiochrysidaceae</taxon>
        <taxon>Phaeomonas</taxon>
    </lineage>
</organism>
<feature type="domain" description="Protein kinase" evidence="19">
    <location>
        <begin position="709"/>
        <end position="985"/>
    </location>
</feature>
<dbReference type="PROSITE" id="PS50042">
    <property type="entry name" value="CNMP_BINDING_3"/>
    <property type="match status" value="2"/>
</dbReference>
<dbReference type="InterPro" id="IPR036457">
    <property type="entry name" value="PPM-type-like_dom_sf"/>
</dbReference>
<dbReference type="GO" id="GO:0005524">
    <property type="term" value="F:ATP binding"/>
    <property type="evidence" value="ECO:0007669"/>
    <property type="project" value="UniProtKB-KW"/>
</dbReference>
<dbReference type="FunFam" id="3.60.40.10:FF:000007">
    <property type="entry name" value="Phosphatase 2C and cyclic nucleotide-binding/kinase domain-containing protein"/>
    <property type="match status" value="1"/>
</dbReference>
<dbReference type="SUPFAM" id="SSF56112">
    <property type="entry name" value="Protein kinase-like (PK-like)"/>
    <property type="match status" value="1"/>
</dbReference>
<comment type="cofactor">
    <cofactor evidence="2">
        <name>Mg(2+)</name>
        <dbReference type="ChEBI" id="CHEBI:18420"/>
    </cofactor>
</comment>
<comment type="catalytic activity">
    <reaction evidence="16">
        <text>O-phospho-L-threonyl-[protein] + H2O = L-threonyl-[protein] + phosphate</text>
        <dbReference type="Rhea" id="RHEA:47004"/>
        <dbReference type="Rhea" id="RHEA-COMP:11060"/>
        <dbReference type="Rhea" id="RHEA-COMP:11605"/>
        <dbReference type="ChEBI" id="CHEBI:15377"/>
        <dbReference type="ChEBI" id="CHEBI:30013"/>
        <dbReference type="ChEBI" id="CHEBI:43474"/>
        <dbReference type="ChEBI" id="CHEBI:61977"/>
        <dbReference type="EC" id="3.1.3.16"/>
    </reaction>
</comment>
<dbReference type="Gene3D" id="3.30.200.20">
    <property type="entry name" value="Phosphorylase Kinase, domain 1"/>
    <property type="match status" value="1"/>
</dbReference>
<dbReference type="CDD" id="cd00038">
    <property type="entry name" value="CAP_ED"/>
    <property type="match status" value="2"/>
</dbReference>
<evidence type="ECO:0000256" key="7">
    <source>
        <dbReference type="ARBA" id="ARBA00022723"/>
    </source>
</evidence>
<keyword evidence="10 17" id="KW-0378">Hydrolase</keyword>
<evidence type="ECO:0000256" key="16">
    <source>
        <dbReference type="ARBA" id="ARBA00048336"/>
    </source>
</evidence>
<dbReference type="InterPro" id="IPR018488">
    <property type="entry name" value="cNMP-bd_CS"/>
</dbReference>
<dbReference type="EMBL" id="HBGJ01026033">
    <property type="protein sequence ID" value="CAD9258222.1"/>
    <property type="molecule type" value="Transcribed_RNA"/>
</dbReference>
<dbReference type="EMBL" id="HBGJ01026034">
    <property type="protein sequence ID" value="CAD9258223.1"/>
    <property type="molecule type" value="Transcribed_RNA"/>
</dbReference>
<dbReference type="PROSITE" id="PS00888">
    <property type="entry name" value="CNMP_BINDING_1"/>
    <property type="match status" value="1"/>
</dbReference>
<evidence type="ECO:0000256" key="12">
    <source>
        <dbReference type="ARBA" id="ARBA00022842"/>
    </source>
</evidence>
<comment type="similarity">
    <text evidence="17">Belongs to the PP2C family.</text>
</comment>
<dbReference type="GO" id="GO:0046872">
    <property type="term" value="F:metal ion binding"/>
    <property type="evidence" value="ECO:0007669"/>
    <property type="project" value="UniProtKB-KW"/>
</dbReference>
<dbReference type="GO" id="GO:0004691">
    <property type="term" value="F:cAMP-dependent protein kinase activity"/>
    <property type="evidence" value="ECO:0007669"/>
    <property type="project" value="TreeGrafter"/>
</dbReference>
<dbReference type="PROSITE" id="PS50011">
    <property type="entry name" value="PROTEIN_KINASE_DOM"/>
    <property type="match status" value="1"/>
</dbReference>
<dbReference type="InterPro" id="IPR018490">
    <property type="entry name" value="cNMP-bd_dom_sf"/>
</dbReference>
<feature type="compositionally biased region" description="Basic and acidic residues" evidence="18">
    <location>
        <begin position="1"/>
        <end position="10"/>
    </location>
</feature>
<keyword evidence="5" id="KW-0723">Serine/threonine-protein kinase</keyword>
<evidence type="ECO:0000256" key="18">
    <source>
        <dbReference type="SAM" id="MobiDB-lite"/>
    </source>
</evidence>
<dbReference type="InterPro" id="IPR001932">
    <property type="entry name" value="PPM-type_phosphatase-like_dom"/>
</dbReference>
<evidence type="ECO:0000259" key="21">
    <source>
        <dbReference type="PROSITE" id="PS51746"/>
    </source>
</evidence>
<dbReference type="SUPFAM" id="SSF81606">
    <property type="entry name" value="PP2C-like"/>
    <property type="match status" value="1"/>
</dbReference>
<dbReference type="Pfam" id="PF00481">
    <property type="entry name" value="PP2C"/>
    <property type="match status" value="1"/>
</dbReference>
<dbReference type="PROSITE" id="PS01032">
    <property type="entry name" value="PPM_1"/>
    <property type="match status" value="1"/>
</dbReference>
<dbReference type="Pfam" id="PF00027">
    <property type="entry name" value="cNMP_binding"/>
    <property type="match status" value="2"/>
</dbReference>
<feature type="region of interest" description="Disordered" evidence="18">
    <location>
        <begin position="1"/>
        <end position="35"/>
    </location>
</feature>
<dbReference type="InterPro" id="IPR000719">
    <property type="entry name" value="Prot_kinase_dom"/>
</dbReference>
<comment type="subcellular location">
    <subcellularLocation>
        <location evidence="3">Membrane</location>
        <topology evidence="3">Peripheral membrane protein</topology>
    </subcellularLocation>
</comment>
<dbReference type="PROSITE" id="PS00889">
    <property type="entry name" value="CNMP_BINDING_2"/>
    <property type="match status" value="2"/>
</dbReference>
<dbReference type="PRINTS" id="PR00103">
    <property type="entry name" value="CAMPKINASE"/>
</dbReference>
<dbReference type="InterPro" id="IPR014710">
    <property type="entry name" value="RmlC-like_jellyroll"/>
</dbReference>
<evidence type="ECO:0000256" key="8">
    <source>
        <dbReference type="ARBA" id="ARBA00022741"/>
    </source>
</evidence>
<evidence type="ECO:0000256" key="4">
    <source>
        <dbReference type="ARBA" id="ARBA00013081"/>
    </source>
</evidence>
<evidence type="ECO:0000313" key="22">
    <source>
        <dbReference type="EMBL" id="CAD9258222.1"/>
    </source>
</evidence>
<comment type="cofactor">
    <cofactor evidence="1">
        <name>Mn(2+)</name>
        <dbReference type="ChEBI" id="CHEBI:29035"/>
    </cofactor>
</comment>
<dbReference type="Gene3D" id="2.60.120.10">
    <property type="entry name" value="Jelly Rolls"/>
    <property type="match status" value="2"/>
</dbReference>
<dbReference type="PANTHER" id="PTHR24353">
    <property type="entry name" value="CYCLIC NUCLEOTIDE-DEPENDENT PROTEIN KINASE"/>
    <property type="match status" value="1"/>
</dbReference>
<evidence type="ECO:0000313" key="23">
    <source>
        <dbReference type="EMBL" id="CAD9258223.1"/>
    </source>
</evidence>
<evidence type="ECO:0000256" key="14">
    <source>
        <dbReference type="ARBA" id="ARBA00023211"/>
    </source>
</evidence>
<feature type="domain" description="Cyclic nucleotide-binding" evidence="20">
    <location>
        <begin position="443"/>
        <end position="555"/>
    </location>
</feature>
<evidence type="ECO:0000256" key="15">
    <source>
        <dbReference type="ARBA" id="ARBA00047761"/>
    </source>
</evidence>
<keyword evidence="6" id="KW-0808">Transferase</keyword>
<dbReference type="InterPro" id="IPR000595">
    <property type="entry name" value="cNMP-bd_dom"/>
</dbReference>
<dbReference type="CDD" id="cd00143">
    <property type="entry name" value="PP2Cc"/>
    <property type="match status" value="1"/>
</dbReference>
<evidence type="ECO:0000256" key="3">
    <source>
        <dbReference type="ARBA" id="ARBA00004170"/>
    </source>
</evidence>
<evidence type="ECO:0000256" key="17">
    <source>
        <dbReference type="RuleBase" id="RU003465"/>
    </source>
</evidence>
<dbReference type="GO" id="GO:0005952">
    <property type="term" value="C:cAMP-dependent protein kinase complex"/>
    <property type="evidence" value="ECO:0007669"/>
    <property type="project" value="TreeGrafter"/>
</dbReference>
<evidence type="ECO:0000256" key="11">
    <source>
        <dbReference type="ARBA" id="ARBA00022840"/>
    </source>
</evidence>
<dbReference type="SUPFAM" id="SSF51206">
    <property type="entry name" value="cAMP-binding domain-like"/>
    <property type="match status" value="2"/>
</dbReference>
<dbReference type="Gene3D" id="1.10.510.10">
    <property type="entry name" value="Transferase(Phosphotransferase) domain 1"/>
    <property type="match status" value="1"/>
</dbReference>
<dbReference type="GO" id="GO:0016020">
    <property type="term" value="C:membrane"/>
    <property type="evidence" value="ECO:0007669"/>
    <property type="project" value="UniProtKB-SubCell"/>
</dbReference>
<dbReference type="SMART" id="SM00100">
    <property type="entry name" value="cNMP"/>
    <property type="match status" value="2"/>
</dbReference>
<name>A0A6U4GZ25_9STRA</name>
<dbReference type="Pfam" id="PF00069">
    <property type="entry name" value="Pkinase"/>
    <property type="match status" value="1"/>
</dbReference>
<evidence type="ECO:0000256" key="10">
    <source>
        <dbReference type="ARBA" id="ARBA00022801"/>
    </source>
</evidence>
<dbReference type="SMART" id="SM00332">
    <property type="entry name" value="PP2Cc"/>
    <property type="match status" value="1"/>
</dbReference>
<evidence type="ECO:0000256" key="1">
    <source>
        <dbReference type="ARBA" id="ARBA00001936"/>
    </source>
</evidence>
<feature type="domain" description="PPM-type phosphatase" evidence="21">
    <location>
        <begin position="59"/>
        <end position="359"/>
    </location>
</feature>
<dbReference type="SMART" id="SM00220">
    <property type="entry name" value="S_TKc"/>
    <property type="match status" value="1"/>
</dbReference>
<evidence type="ECO:0000256" key="2">
    <source>
        <dbReference type="ARBA" id="ARBA00001946"/>
    </source>
</evidence>